<evidence type="ECO:0000256" key="8">
    <source>
        <dbReference type="ARBA" id="ARBA00023136"/>
    </source>
</evidence>
<evidence type="ECO:0000259" key="11">
    <source>
        <dbReference type="PROSITE" id="PS50893"/>
    </source>
</evidence>
<accession>A0A512DPG8</accession>
<dbReference type="Gene3D" id="1.20.1560.10">
    <property type="entry name" value="ABC transporter type 1, transmembrane domain"/>
    <property type="match status" value="1"/>
</dbReference>
<dbReference type="InterPro" id="IPR017871">
    <property type="entry name" value="ABC_transporter-like_CS"/>
</dbReference>
<reference evidence="13 14" key="1">
    <citation type="submission" date="2019-07" db="EMBL/GenBank/DDBJ databases">
        <title>Whole genome shotgun sequence of Skermanella aerolata NBRC 106429.</title>
        <authorList>
            <person name="Hosoyama A."/>
            <person name="Uohara A."/>
            <person name="Ohji S."/>
            <person name="Ichikawa N."/>
        </authorList>
    </citation>
    <scope>NUCLEOTIDE SEQUENCE [LARGE SCALE GENOMIC DNA]</scope>
    <source>
        <strain evidence="13 14">NBRC 106429</strain>
    </source>
</reference>
<dbReference type="GO" id="GO:0016887">
    <property type="term" value="F:ATP hydrolysis activity"/>
    <property type="evidence" value="ECO:0007669"/>
    <property type="project" value="InterPro"/>
</dbReference>
<keyword evidence="14" id="KW-1185">Reference proteome</keyword>
<feature type="transmembrane region" description="Helical" evidence="10">
    <location>
        <begin position="228"/>
        <end position="251"/>
    </location>
</feature>
<comment type="caution">
    <text evidence="13">The sequence shown here is derived from an EMBL/GenBank/DDBJ whole genome shotgun (WGS) entry which is preliminary data.</text>
</comment>
<keyword evidence="6" id="KW-0067">ATP-binding</keyword>
<evidence type="ECO:0000256" key="7">
    <source>
        <dbReference type="ARBA" id="ARBA00022989"/>
    </source>
</evidence>
<dbReference type="SUPFAM" id="SSF52540">
    <property type="entry name" value="P-loop containing nucleoside triphosphate hydrolases"/>
    <property type="match status" value="1"/>
</dbReference>
<dbReference type="GO" id="GO:0034040">
    <property type="term" value="F:ATPase-coupled lipid transmembrane transporter activity"/>
    <property type="evidence" value="ECO:0007669"/>
    <property type="project" value="TreeGrafter"/>
</dbReference>
<keyword evidence="8 10" id="KW-0472">Membrane</keyword>
<dbReference type="InterPro" id="IPR027417">
    <property type="entry name" value="P-loop_NTPase"/>
</dbReference>
<dbReference type="InterPro" id="IPR011527">
    <property type="entry name" value="ABC1_TM_dom"/>
</dbReference>
<keyword evidence="3" id="KW-1003">Cell membrane</keyword>
<evidence type="ECO:0000256" key="9">
    <source>
        <dbReference type="SAM" id="MobiDB-lite"/>
    </source>
</evidence>
<feature type="transmembrane region" description="Helical" evidence="10">
    <location>
        <begin position="155"/>
        <end position="175"/>
    </location>
</feature>
<dbReference type="Pfam" id="PF00005">
    <property type="entry name" value="ABC_tran"/>
    <property type="match status" value="1"/>
</dbReference>
<evidence type="ECO:0000256" key="6">
    <source>
        <dbReference type="ARBA" id="ARBA00022840"/>
    </source>
</evidence>
<dbReference type="FunFam" id="3.40.50.300:FF:000221">
    <property type="entry name" value="Multidrug ABC transporter ATP-binding protein"/>
    <property type="match status" value="1"/>
</dbReference>
<dbReference type="PROSITE" id="PS50893">
    <property type="entry name" value="ABC_TRANSPORTER_2"/>
    <property type="match status" value="1"/>
</dbReference>
<dbReference type="GO" id="GO:0005886">
    <property type="term" value="C:plasma membrane"/>
    <property type="evidence" value="ECO:0007669"/>
    <property type="project" value="UniProtKB-SubCell"/>
</dbReference>
<gene>
    <name evidence="13" type="ORF">SAE02_25160</name>
</gene>
<name>A0A512DPG8_9PROT</name>
<evidence type="ECO:0000259" key="12">
    <source>
        <dbReference type="PROSITE" id="PS50929"/>
    </source>
</evidence>
<feature type="domain" description="ABC transmembrane type-1" evidence="12">
    <location>
        <begin position="121"/>
        <end position="402"/>
    </location>
</feature>
<evidence type="ECO:0000313" key="14">
    <source>
        <dbReference type="Proteomes" id="UP000321523"/>
    </source>
</evidence>
<dbReference type="Proteomes" id="UP000321523">
    <property type="component" value="Unassembled WGS sequence"/>
</dbReference>
<dbReference type="PROSITE" id="PS50929">
    <property type="entry name" value="ABC_TM1F"/>
    <property type="match status" value="1"/>
</dbReference>
<dbReference type="PANTHER" id="PTHR24221">
    <property type="entry name" value="ATP-BINDING CASSETTE SUB-FAMILY B"/>
    <property type="match status" value="1"/>
</dbReference>
<dbReference type="InterPro" id="IPR036640">
    <property type="entry name" value="ABC1_TM_sf"/>
</dbReference>
<dbReference type="GO" id="GO:0005524">
    <property type="term" value="F:ATP binding"/>
    <property type="evidence" value="ECO:0007669"/>
    <property type="project" value="UniProtKB-KW"/>
</dbReference>
<dbReference type="PROSITE" id="PS00211">
    <property type="entry name" value="ABC_TRANSPORTER_1"/>
    <property type="match status" value="1"/>
</dbReference>
<dbReference type="SUPFAM" id="SSF90123">
    <property type="entry name" value="ABC transporter transmembrane region"/>
    <property type="match status" value="1"/>
</dbReference>
<evidence type="ECO:0000256" key="10">
    <source>
        <dbReference type="SAM" id="Phobius"/>
    </source>
</evidence>
<proteinExistence type="predicted"/>
<keyword evidence="7 10" id="KW-1133">Transmembrane helix</keyword>
<feature type="region of interest" description="Disordered" evidence="9">
    <location>
        <begin position="674"/>
        <end position="700"/>
    </location>
</feature>
<dbReference type="InterPro" id="IPR003593">
    <property type="entry name" value="AAA+_ATPase"/>
</dbReference>
<dbReference type="SMART" id="SM00382">
    <property type="entry name" value="AAA"/>
    <property type="match status" value="1"/>
</dbReference>
<dbReference type="Gene3D" id="3.40.50.300">
    <property type="entry name" value="P-loop containing nucleotide triphosphate hydrolases"/>
    <property type="match status" value="1"/>
</dbReference>
<feature type="domain" description="ABC transporter" evidence="11">
    <location>
        <begin position="435"/>
        <end position="670"/>
    </location>
</feature>
<dbReference type="Pfam" id="PF00664">
    <property type="entry name" value="ABC_membrane"/>
    <property type="match status" value="1"/>
</dbReference>
<evidence type="ECO:0000256" key="1">
    <source>
        <dbReference type="ARBA" id="ARBA00004651"/>
    </source>
</evidence>
<dbReference type="InterPro" id="IPR003439">
    <property type="entry name" value="ABC_transporter-like_ATP-bd"/>
</dbReference>
<evidence type="ECO:0000256" key="3">
    <source>
        <dbReference type="ARBA" id="ARBA00022475"/>
    </source>
</evidence>
<dbReference type="InterPro" id="IPR039421">
    <property type="entry name" value="Type_1_exporter"/>
</dbReference>
<evidence type="ECO:0000256" key="2">
    <source>
        <dbReference type="ARBA" id="ARBA00022448"/>
    </source>
</evidence>
<organism evidence="13 14">
    <name type="scientific">Skermanella aerolata</name>
    <dbReference type="NCBI Taxonomy" id="393310"/>
    <lineage>
        <taxon>Bacteria</taxon>
        <taxon>Pseudomonadati</taxon>
        <taxon>Pseudomonadota</taxon>
        <taxon>Alphaproteobacteria</taxon>
        <taxon>Rhodospirillales</taxon>
        <taxon>Azospirillaceae</taxon>
        <taxon>Skermanella</taxon>
    </lineage>
</organism>
<dbReference type="AlphaFoldDB" id="A0A512DPG8"/>
<keyword evidence="5" id="KW-0547">Nucleotide-binding</keyword>
<comment type="subcellular location">
    <subcellularLocation>
        <location evidence="1">Cell membrane</location>
        <topology evidence="1">Multi-pass membrane protein</topology>
    </subcellularLocation>
</comment>
<feature type="transmembrane region" description="Helical" evidence="10">
    <location>
        <begin position="121"/>
        <end position="143"/>
    </location>
</feature>
<dbReference type="PANTHER" id="PTHR24221:SF647">
    <property type="entry name" value="BLL6336 PROTEIN"/>
    <property type="match status" value="1"/>
</dbReference>
<evidence type="ECO:0000256" key="4">
    <source>
        <dbReference type="ARBA" id="ARBA00022692"/>
    </source>
</evidence>
<dbReference type="Gene3D" id="3.90.70.10">
    <property type="entry name" value="Cysteine proteinases"/>
    <property type="match status" value="1"/>
</dbReference>
<keyword evidence="2" id="KW-0813">Transport</keyword>
<dbReference type="CDD" id="cd18783">
    <property type="entry name" value="ABC_6TM_PrtD_LapB_HlyB_like"/>
    <property type="match status" value="1"/>
</dbReference>
<dbReference type="GO" id="GO:0140359">
    <property type="term" value="F:ABC-type transporter activity"/>
    <property type="evidence" value="ECO:0007669"/>
    <property type="project" value="InterPro"/>
</dbReference>
<keyword evidence="4 10" id="KW-0812">Transmembrane</keyword>
<evidence type="ECO:0000313" key="13">
    <source>
        <dbReference type="EMBL" id="GEO38368.1"/>
    </source>
</evidence>
<feature type="compositionally biased region" description="Low complexity" evidence="9">
    <location>
        <begin position="674"/>
        <end position="684"/>
    </location>
</feature>
<feature type="transmembrane region" description="Helical" evidence="10">
    <location>
        <begin position="257"/>
        <end position="275"/>
    </location>
</feature>
<protein>
    <submittedName>
        <fullName evidence="13">ABC export transporter fused inner membrane and ATPases</fullName>
    </submittedName>
</protein>
<feature type="transmembrane region" description="Helical" evidence="10">
    <location>
        <begin position="344"/>
        <end position="365"/>
    </location>
</feature>
<evidence type="ECO:0000256" key="5">
    <source>
        <dbReference type="ARBA" id="ARBA00022741"/>
    </source>
</evidence>
<dbReference type="EMBL" id="BJYZ01000009">
    <property type="protein sequence ID" value="GEO38368.1"/>
    <property type="molecule type" value="Genomic_DNA"/>
</dbReference>
<sequence length="700" mass="76090">MAQLAKIARANGFRAAPARMQWDQLAGLGKALPAIVRLRSGGYMVIAEVRTSPQGDLVILRDPLAAPDAVLVLDEARLRAVWDGAVLLVKRQHKVSDAGQPFGMRWVVGQILRDSHLIRDILLGSLFISAFAVAPIIYWSLLFRIVLPRNSLDTLNLLVAGFVFVVVFDTILGAMRRHIILHIVSKADIRMGHHVFDRMLRLPIGFFETTSTGQVTSKLGEIGRIRGFLLNSVFGTLLDGVCLIVFIPVLFFVSTPLSLLVLAGCAAILLANLAFMPELNRRHERLVRAERDQYSHLVETVHGMRTVKTLALDARQRTLWDLLVARTARERIAFGRVQNSMKTVMAPLESLLPITVLTVAAYMILGGDSPFDMSSLIAFALLTGRTMGPLLGIAKLVERYHEARGSIATIASVVDHPAEEGLSGTGVLTPLKGTIELMDVGFRYPGTVVPAIDGLDLLIPSGSTIGIVGRSGSGKTTVTRLLQGLHADYGGLIKFDGIDIRQFDLTHLRSSIGVVLQDSFLFRGTIRENIGIAKPSCTLEDVAAAARLAGAEEFIERLPRGFDTMIEEGAANLSGGQRQRIAIARALLTNPRILILDEATSALDPESEAILSANLKRIAFGRTVIIISHRLASLVSSDAILVLERGRPAALGRHQELLADCRLYRDLWTQQNGHLGQQNGHPGQETSRGTGYVSISPPAA</sequence>